<dbReference type="EMBL" id="CDNC01000001">
    <property type="protein sequence ID" value="CEM60521.1"/>
    <property type="molecule type" value="Genomic_DNA"/>
</dbReference>
<dbReference type="AlphaFoldDB" id="A0A0B7GV55"/>
<dbReference type="RefSeq" id="WP_197071829.1">
    <property type="nucleotide sequence ID" value="NZ_CDNC01000001.1"/>
</dbReference>
<gene>
    <name evidence="1" type="ORF">TPHV1_10189</name>
</gene>
<evidence type="ECO:0000313" key="2">
    <source>
        <dbReference type="Proteomes" id="UP000042527"/>
    </source>
</evidence>
<keyword evidence="2" id="KW-1185">Reference proteome</keyword>
<accession>A0A0B7GV55</accession>
<evidence type="ECO:0000313" key="1">
    <source>
        <dbReference type="EMBL" id="CEM60521.1"/>
    </source>
</evidence>
<protein>
    <submittedName>
        <fullName evidence="1">Uncharacterized protein</fullName>
    </submittedName>
</protein>
<reference evidence="2" key="1">
    <citation type="submission" date="2015-01" db="EMBL/GenBank/DDBJ databases">
        <authorList>
            <person name="Manzoor Shahid"/>
            <person name="Zubair Saima"/>
        </authorList>
    </citation>
    <scope>NUCLEOTIDE SEQUENCE [LARGE SCALE GENOMIC DNA]</scope>
    <source>
        <strain evidence="2">V1</strain>
    </source>
</reference>
<proteinExistence type="predicted"/>
<dbReference type="Proteomes" id="UP000042527">
    <property type="component" value="Unassembled WGS sequence"/>
</dbReference>
<organism evidence="1 2">
    <name type="scientific">Treponema phagedenis</name>
    <dbReference type="NCBI Taxonomy" id="162"/>
    <lineage>
        <taxon>Bacteria</taxon>
        <taxon>Pseudomonadati</taxon>
        <taxon>Spirochaetota</taxon>
        <taxon>Spirochaetia</taxon>
        <taxon>Spirochaetales</taxon>
        <taxon>Treponemataceae</taxon>
        <taxon>Treponema</taxon>
    </lineage>
</organism>
<name>A0A0B7GV55_TREPH</name>
<sequence>MSYSHWHKYKTAPKEQRTADGIVFASKAEMLRYKELRLLEKSGVIKTLNYNLNS</sequence>